<name>A0A8X6UDB8_NEPPI</name>
<dbReference type="PANTHER" id="PTHR24291:SF189">
    <property type="entry name" value="CYTOCHROME P450 4C3-RELATED"/>
    <property type="match status" value="1"/>
</dbReference>
<dbReference type="InterPro" id="IPR050196">
    <property type="entry name" value="Cytochrome_P450_Monoox"/>
</dbReference>
<dbReference type="InterPro" id="IPR001128">
    <property type="entry name" value="Cyt_P450"/>
</dbReference>
<evidence type="ECO:0000256" key="3">
    <source>
        <dbReference type="ARBA" id="ARBA00010617"/>
    </source>
</evidence>
<evidence type="ECO:0000313" key="10">
    <source>
        <dbReference type="Proteomes" id="UP000887013"/>
    </source>
</evidence>
<dbReference type="GO" id="GO:0016705">
    <property type="term" value="F:oxidoreductase activity, acting on paired donors, with incorporation or reduction of molecular oxygen"/>
    <property type="evidence" value="ECO:0007669"/>
    <property type="project" value="InterPro"/>
</dbReference>
<dbReference type="OrthoDB" id="6433036at2759"/>
<comment type="cofactor">
    <cofactor evidence="1">
        <name>heme</name>
        <dbReference type="ChEBI" id="CHEBI:30413"/>
    </cofactor>
</comment>
<dbReference type="InterPro" id="IPR036396">
    <property type="entry name" value="Cyt_P450_sf"/>
</dbReference>
<comment type="subcellular location">
    <subcellularLocation>
        <location evidence="2">Endoplasmic reticulum membrane</location>
    </subcellularLocation>
</comment>
<evidence type="ECO:0000256" key="7">
    <source>
        <dbReference type="ARBA" id="ARBA00023033"/>
    </source>
</evidence>
<dbReference type="GO" id="GO:0005789">
    <property type="term" value="C:endoplasmic reticulum membrane"/>
    <property type="evidence" value="ECO:0007669"/>
    <property type="project" value="UniProtKB-SubCell"/>
</dbReference>
<keyword evidence="5" id="KW-0256">Endoplasmic reticulum</keyword>
<keyword evidence="4" id="KW-0349">Heme</keyword>
<dbReference type="PANTHER" id="PTHR24291">
    <property type="entry name" value="CYTOCHROME P450 FAMILY 4"/>
    <property type="match status" value="1"/>
</dbReference>
<dbReference type="Pfam" id="PF00067">
    <property type="entry name" value="p450"/>
    <property type="match status" value="1"/>
</dbReference>
<keyword evidence="7" id="KW-0560">Oxidoreductase</keyword>
<evidence type="ECO:0000256" key="4">
    <source>
        <dbReference type="ARBA" id="ARBA00022617"/>
    </source>
</evidence>
<dbReference type="EMBL" id="BMAW01026764">
    <property type="protein sequence ID" value="GFT98699.1"/>
    <property type="molecule type" value="Genomic_DNA"/>
</dbReference>
<dbReference type="Proteomes" id="UP000887013">
    <property type="component" value="Unassembled WGS sequence"/>
</dbReference>
<evidence type="ECO:0000256" key="5">
    <source>
        <dbReference type="ARBA" id="ARBA00022824"/>
    </source>
</evidence>
<dbReference type="GO" id="GO:0005506">
    <property type="term" value="F:iron ion binding"/>
    <property type="evidence" value="ECO:0007669"/>
    <property type="project" value="InterPro"/>
</dbReference>
<keyword evidence="6" id="KW-0408">Iron</keyword>
<evidence type="ECO:0000256" key="8">
    <source>
        <dbReference type="ARBA" id="ARBA00023136"/>
    </source>
</evidence>
<dbReference type="GO" id="GO:0020037">
    <property type="term" value="F:heme binding"/>
    <property type="evidence" value="ECO:0007669"/>
    <property type="project" value="InterPro"/>
</dbReference>
<evidence type="ECO:0000256" key="6">
    <source>
        <dbReference type="ARBA" id="ARBA00023004"/>
    </source>
</evidence>
<reference evidence="9" key="1">
    <citation type="submission" date="2020-08" db="EMBL/GenBank/DDBJ databases">
        <title>Multicomponent nature underlies the extraordinary mechanical properties of spider dragline silk.</title>
        <authorList>
            <person name="Kono N."/>
            <person name="Nakamura H."/>
            <person name="Mori M."/>
            <person name="Yoshida Y."/>
            <person name="Ohtoshi R."/>
            <person name="Malay A.D."/>
            <person name="Moran D.A.P."/>
            <person name="Tomita M."/>
            <person name="Numata K."/>
            <person name="Arakawa K."/>
        </authorList>
    </citation>
    <scope>NUCLEOTIDE SEQUENCE</scope>
</reference>
<dbReference type="Gene3D" id="1.10.630.10">
    <property type="entry name" value="Cytochrome P450"/>
    <property type="match status" value="1"/>
</dbReference>
<gene>
    <name evidence="9" type="primary">Cyp4c3</name>
    <name evidence="9" type="ORF">NPIL_133921</name>
</gene>
<keyword evidence="8" id="KW-0472">Membrane</keyword>
<accession>A0A8X6UDB8</accession>
<comment type="similarity">
    <text evidence="3">Belongs to the cytochrome P450 family.</text>
</comment>
<evidence type="ECO:0000313" key="9">
    <source>
        <dbReference type="EMBL" id="GFT98699.1"/>
    </source>
</evidence>
<proteinExistence type="inferred from homology"/>
<dbReference type="GO" id="GO:0004497">
    <property type="term" value="F:monooxygenase activity"/>
    <property type="evidence" value="ECO:0007669"/>
    <property type="project" value="UniProtKB-KW"/>
</dbReference>
<comment type="caution">
    <text evidence="9">The sequence shown here is derived from an EMBL/GenBank/DDBJ whole genome shotgun (WGS) entry which is preliminary data.</text>
</comment>
<organism evidence="9 10">
    <name type="scientific">Nephila pilipes</name>
    <name type="common">Giant wood spider</name>
    <name type="synonym">Nephila maculata</name>
    <dbReference type="NCBI Taxonomy" id="299642"/>
    <lineage>
        <taxon>Eukaryota</taxon>
        <taxon>Metazoa</taxon>
        <taxon>Ecdysozoa</taxon>
        <taxon>Arthropoda</taxon>
        <taxon>Chelicerata</taxon>
        <taxon>Arachnida</taxon>
        <taxon>Araneae</taxon>
        <taxon>Araneomorphae</taxon>
        <taxon>Entelegynae</taxon>
        <taxon>Araneoidea</taxon>
        <taxon>Nephilidae</taxon>
        <taxon>Nephila</taxon>
    </lineage>
</organism>
<protein>
    <submittedName>
        <fullName evidence="9">Cytochrome P450 4c3</fullName>
    </submittedName>
</protein>
<evidence type="ECO:0000256" key="2">
    <source>
        <dbReference type="ARBA" id="ARBA00004586"/>
    </source>
</evidence>
<keyword evidence="10" id="KW-1185">Reference proteome</keyword>
<keyword evidence="4" id="KW-0479">Metal-binding</keyword>
<dbReference type="AlphaFoldDB" id="A0A8X6UDB8"/>
<dbReference type="SUPFAM" id="SSF48264">
    <property type="entry name" value="Cytochrome P450"/>
    <property type="match status" value="1"/>
</dbReference>
<sequence>VIEEKKRRYLKEGENYDDRKRKAMLDLMLEYHLNSNVLSEEDIKEEVLTFILAGHETSASTIMWALFLIGHHQDVQVKIKDELDRVFGEDVERYASESDLNELNYLEYVIKVGFLLKKTITKIEKP</sequence>
<feature type="non-terminal residue" evidence="9">
    <location>
        <position position="1"/>
    </location>
</feature>
<keyword evidence="7" id="KW-0503">Monooxygenase</keyword>
<evidence type="ECO:0000256" key="1">
    <source>
        <dbReference type="ARBA" id="ARBA00001971"/>
    </source>
</evidence>